<dbReference type="EMBL" id="MU275866">
    <property type="protein sequence ID" value="KAI0050003.1"/>
    <property type="molecule type" value="Genomic_DNA"/>
</dbReference>
<keyword evidence="2" id="KW-1185">Reference proteome</keyword>
<dbReference type="Proteomes" id="UP000814033">
    <property type="component" value="Unassembled WGS sequence"/>
</dbReference>
<proteinExistence type="predicted"/>
<evidence type="ECO:0000313" key="2">
    <source>
        <dbReference type="Proteomes" id="UP000814033"/>
    </source>
</evidence>
<reference evidence="1" key="2">
    <citation type="journal article" date="2022" name="New Phytol.">
        <title>Evolutionary transition to the ectomycorrhizal habit in the genomes of a hyperdiverse lineage of mushroom-forming fungi.</title>
        <authorList>
            <person name="Looney B."/>
            <person name="Miyauchi S."/>
            <person name="Morin E."/>
            <person name="Drula E."/>
            <person name="Courty P.E."/>
            <person name="Kohler A."/>
            <person name="Kuo A."/>
            <person name="LaButti K."/>
            <person name="Pangilinan J."/>
            <person name="Lipzen A."/>
            <person name="Riley R."/>
            <person name="Andreopoulos W."/>
            <person name="He G."/>
            <person name="Johnson J."/>
            <person name="Nolan M."/>
            <person name="Tritt A."/>
            <person name="Barry K.W."/>
            <person name="Grigoriev I.V."/>
            <person name="Nagy L.G."/>
            <person name="Hibbett D."/>
            <person name="Henrissat B."/>
            <person name="Matheny P.B."/>
            <person name="Labbe J."/>
            <person name="Martin F.M."/>
        </authorList>
    </citation>
    <scope>NUCLEOTIDE SEQUENCE</scope>
    <source>
        <strain evidence="1">FP105234-sp</strain>
    </source>
</reference>
<comment type="caution">
    <text evidence="1">The sequence shown here is derived from an EMBL/GenBank/DDBJ whole genome shotgun (WGS) entry which is preliminary data.</text>
</comment>
<sequence length="186" mass="19475">MDEPTLSSLPGFSTVQRAALSRGRLLTVSDVLFLSPPDLARKCRIPPQDAHAIVHVVCKALERVPQPLSTAESSETFTTGDAHLDRILGGGIRAGMVWEIVGEGAAGKTQLALQLSLVVQLPRARGGLAGSACYLTTASGLPTTRLVQLLREHPLLAGSAASLDGIHTLETKTIDTLLAALSSVLP</sequence>
<accession>A0ACB8S2F7</accession>
<feature type="non-terminal residue" evidence="1">
    <location>
        <position position="186"/>
    </location>
</feature>
<reference evidence="1" key="1">
    <citation type="submission" date="2021-02" db="EMBL/GenBank/DDBJ databases">
        <authorList>
            <consortium name="DOE Joint Genome Institute"/>
            <person name="Ahrendt S."/>
            <person name="Looney B.P."/>
            <person name="Miyauchi S."/>
            <person name="Morin E."/>
            <person name="Drula E."/>
            <person name="Courty P.E."/>
            <person name="Chicoki N."/>
            <person name="Fauchery L."/>
            <person name="Kohler A."/>
            <person name="Kuo A."/>
            <person name="Labutti K."/>
            <person name="Pangilinan J."/>
            <person name="Lipzen A."/>
            <person name="Riley R."/>
            <person name="Andreopoulos W."/>
            <person name="He G."/>
            <person name="Johnson J."/>
            <person name="Barry K.W."/>
            <person name="Grigoriev I.V."/>
            <person name="Nagy L."/>
            <person name="Hibbett D."/>
            <person name="Henrissat B."/>
            <person name="Matheny P.B."/>
            <person name="Labbe J."/>
            <person name="Martin F."/>
        </authorList>
    </citation>
    <scope>NUCLEOTIDE SEQUENCE</scope>
    <source>
        <strain evidence="1">FP105234-sp</strain>
    </source>
</reference>
<gene>
    <name evidence="1" type="ORF">FA95DRAFT_1514723</name>
</gene>
<protein>
    <submittedName>
        <fullName evidence="1">P-loop containing nucleoside triphosphate hydrolase protein</fullName>
    </submittedName>
</protein>
<keyword evidence="1" id="KW-0378">Hydrolase</keyword>
<organism evidence="1 2">
    <name type="scientific">Auriscalpium vulgare</name>
    <dbReference type="NCBI Taxonomy" id="40419"/>
    <lineage>
        <taxon>Eukaryota</taxon>
        <taxon>Fungi</taxon>
        <taxon>Dikarya</taxon>
        <taxon>Basidiomycota</taxon>
        <taxon>Agaricomycotina</taxon>
        <taxon>Agaricomycetes</taxon>
        <taxon>Russulales</taxon>
        <taxon>Auriscalpiaceae</taxon>
        <taxon>Auriscalpium</taxon>
    </lineage>
</organism>
<evidence type="ECO:0000313" key="1">
    <source>
        <dbReference type="EMBL" id="KAI0050003.1"/>
    </source>
</evidence>
<name>A0ACB8S2F7_9AGAM</name>